<reference evidence="2 3" key="1">
    <citation type="submission" date="2021-08" db="EMBL/GenBank/DDBJ databases">
        <title>Draft Genome Sequence of Phanerochaete sordida strain YK-624.</title>
        <authorList>
            <person name="Mori T."/>
            <person name="Dohra H."/>
            <person name="Suzuki T."/>
            <person name="Kawagishi H."/>
            <person name="Hirai H."/>
        </authorList>
    </citation>
    <scope>NUCLEOTIDE SEQUENCE [LARGE SCALE GENOMIC DNA]</scope>
    <source>
        <strain evidence="2 3">YK-624</strain>
    </source>
</reference>
<dbReference type="InterPro" id="IPR011990">
    <property type="entry name" value="TPR-like_helical_dom_sf"/>
</dbReference>
<dbReference type="EMBL" id="BPQB01000029">
    <property type="protein sequence ID" value="GJE92952.1"/>
    <property type="molecule type" value="Genomic_DNA"/>
</dbReference>
<gene>
    <name evidence="2" type="ORF">PsYK624_091110</name>
</gene>
<evidence type="ECO:0000313" key="3">
    <source>
        <dbReference type="Proteomes" id="UP000703269"/>
    </source>
</evidence>
<evidence type="ECO:0000256" key="1">
    <source>
        <dbReference type="ARBA" id="ARBA00022737"/>
    </source>
</evidence>
<dbReference type="AlphaFoldDB" id="A0A9P3LGC7"/>
<dbReference type="PANTHER" id="PTHR47447">
    <property type="entry name" value="OS03G0856100 PROTEIN"/>
    <property type="match status" value="1"/>
</dbReference>
<proteinExistence type="predicted"/>
<keyword evidence="3" id="KW-1185">Reference proteome</keyword>
<dbReference type="OrthoDB" id="185373at2759"/>
<keyword evidence="1" id="KW-0677">Repeat</keyword>
<organism evidence="2 3">
    <name type="scientific">Phanerochaete sordida</name>
    <dbReference type="NCBI Taxonomy" id="48140"/>
    <lineage>
        <taxon>Eukaryota</taxon>
        <taxon>Fungi</taxon>
        <taxon>Dikarya</taxon>
        <taxon>Basidiomycota</taxon>
        <taxon>Agaricomycotina</taxon>
        <taxon>Agaricomycetes</taxon>
        <taxon>Polyporales</taxon>
        <taxon>Phanerochaetaceae</taxon>
        <taxon>Phanerochaete</taxon>
    </lineage>
</organism>
<dbReference type="Gene3D" id="1.25.40.10">
    <property type="entry name" value="Tetratricopeptide repeat domain"/>
    <property type="match status" value="1"/>
</dbReference>
<dbReference type="PANTHER" id="PTHR47447:SF17">
    <property type="entry name" value="OS12G0638900 PROTEIN"/>
    <property type="match status" value="1"/>
</dbReference>
<sequence>MREFVQRFCAARHRPSKLHCNLLLRSISLHPKSNDTGALVRQVLEKMAQHGIKARKQTLNALLHPDFLTLEIASAVEQKMTQDDIAPTRHQLQCLCQLMIAHRYRAKAARYLRKLKLKTKEEKAAWTGPDKLLQARFIRAFRRPTLALKYLTRLVTSRNRRARGVRRWQTPVVNVHQWLYTLHVASRSPHVSSANLLDTFRQSTSAYPLNRAAYSTVIRGLLSKRDYANAGALWEEAFSHSPPSNTWTVAVGASVLTMNGQSDRAFQLLEDVHATHFAATDKRRYARVSLRALHQFMVSLHRMGRPDVVFTLFDHMETVYSLRPDVYTINILLQTARWARKFEDTIRGQLAVIGFELSPRPGDIESPENPRTQPVSRIKALLDPNRRSWVTGRWNSEPAGQVALKHALQVFLGNWPWLSDVPPPVQALRRAGEDAARRPLGEVINRTVERAPYETSPLLALLPDVPSAVYPEVMPTDVTFRTLVDLLAAQALQAEIPRVLAWMRALDIRPSKTTLATALVHWVDVSMDSPFIERLKGTGRRDPYALLLAWMEDWAGAERMPQRDEMAEEMRRAAYYRDVNYLDIISERNRAAAARRTGK</sequence>
<evidence type="ECO:0000313" key="2">
    <source>
        <dbReference type="EMBL" id="GJE92952.1"/>
    </source>
</evidence>
<accession>A0A9P3LGC7</accession>
<evidence type="ECO:0008006" key="4">
    <source>
        <dbReference type="Google" id="ProtNLM"/>
    </source>
</evidence>
<name>A0A9P3LGC7_9APHY</name>
<protein>
    <recommendedName>
        <fullName evidence="4">Pentacotripeptide-repeat region of PRORP domain-containing protein</fullName>
    </recommendedName>
</protein>
<dbReference type="Proteomes" id="UP000703269">
    <property type="component" value="Unassembled WGS sequence"/>
</dbReference>
<comment type="caution">
    <text evidence="2">The sequence shown here is derived from an EMBL/GenBank/DDBJ whole genome shotgun (WGS) entry which is preliminary data.</text>
</comment>